<keyword evidence="3" id="KW-1185">Reference proteome</keyword>
<proteinExistence type="predicted"/>
<evidence type="ECO:0000256" key="1">
    <source>
        <dbReference type="SAM" id="MobiDB-lite"/>
    </source>
</evidence>
<evidence type="ECO:0000313" key="2">
    <source>
        <dbReference type="EMBL" id="SLN69276.1"/>
    </source>
</evidence>
<dbReference type="EMBL" id="FWFK01000007">
    <property type="protein sequence ID" value="SLN69276.1"/>
    <property type="molecule type" value="Genomic_DNA"/>
</dbReference>
<name>A0A1X7A3V1_9RHOB</name>
<evidence type="ECO:0000313" key="3">
    <source>
        <dbReference type="Proteomes" id="UP000193570"/>
    </source>
</evidence>
<dbReference type="RefSeq" id="WP_085793269.1">
    <property type="nucleotide sequence ID" value="NZ_FWFK01000007.1"/>
</dbReference>
<feature type="region of interest" description="Disordered" evidence="1">
    <location>
        <begin position="122"/>
        <end position="157"/>
    </location>
</feature>
<sequence length="430" mass="49313">MDDTTHPVVLRMQGLFPKDLGGYEGHRTRKGGDLGHVDRERSTLNRRLIGSEDWAKTVRTEIEDMALDNHTDDLKKLKTRRRKTEFRTRVAEGPKDPWRATRHGPLREIILTANRKWFEQPLAEGESEREEAGLGPVDIDSLLDEDDGPIAGRPLDSKERREKLFEARAVSWLRQHFGDDVVHARADLDEESYHIHAIIVPRATTKDGRRMLQPSKHPMIKDYEAAQDSVGQWFADIGLTRGERRAEAIREAIQHNAERRGDEPLKDVPLRRRHVSPRHWRRQQEVELADRDQELVSRETEVTGREAEATETLDIAASVAAGDLTDFELTDTDRAGTVPTRGSASRARSLFSAALARLRKRARDEAHAEVEDAFAEIRTEDDAIVDIARRLPGPDRARIAELRRSLTKPITRLQTWLRQRGRDRDRDEEK</sequence>
<organism evidence="2 3">
    <name type="scientific">Roseivivax jejudonensis</name>
    <dbReference type="NCBI Taxonomy" id="1529041"/>
    <lineage>
        <taxon>Bacteria</taxon>
        <taxon>Pseudomonadati</taxon>
        <taxon>Pseudomonadota</taxon>
        <taxon>Alphaproteobacteria</taxon>
        <taxon>Rhodobacterales</taxon>
        <taxon>Roseobacteraceae</taxon>
        <taxon>Roseivivax</taxon>
    </lineage>
</organism>
<gene>
    <name evidence="2" type="ORF">ROJ8625_03615</name>
</gene>
<dbReference type="CDD" id="cd17242">
    <property type="entry name" value="MobM_relaxase"/>
    <property type="match status" value="1"/>
</dbReference>
<protein>
    <submittedName>
        <fullName evidence="2">Plasmid recombination enzyme</fullName>
    </submittedName>
</protein>
<accession>A0A1X7A3V1</accession>
<dbReference type="Proteomes" id="UP000193570">
    <property type="component" value="Unassembled WGS sequence"/>
</dbReference>
<dbReference type="OrthoDB" id="7586183at2"/>
<reference evidence="2 3" key="1">
    <citation type="submission" date="2017-03" db="EMBL/GenBank/DDBJ databases">
        <authorList>
            <person name="Afonso C.L."/>
            <person name="Miller P.J."/>
            <person name="Scott M.A."/>
            <person name="Spackman E."/>
            <person name="Goraichik I."/>
            <person name="Dimitrov K.M."/>
            <person name="Suarez D.L."/>
            <person name="Swayne D.E."/>
        </authorList>
    </citation>
    <scope>NUCLEOTIDE SEQUENCE [LARGE SCALE GENOMIC DNA]</scope>
    <source>
        <strain evidence="2 3">CECT 8625</strain>
    </source>
</reference>
<dbReference type="AlphaFoldDB" id="A0A1X7A3V1"/>
<dbReference type="Gene3D" id="3.30.930.30">
    <property type="match status" value="1"/>
</dbReference>